<dbReference type="InterPro" id="IPR019734">
    <property type="entry name" value="TPR_rpt"/>
</dbReference>
<comment type="similarity">
    <text evidence="1">Belongs to the CpoB family.</text>
</comment>
<keyword evidence="1" id="KW-0132">Cell division</keyword>
<proteinExistence type="inferred from homology"/>
<organism evidence="4 5">
    <name type="scientific">Roseospira marina</name>
    <dbReference type="NCBI Taxonomy" id="140057"/>
    <lineage>
        <taxon>Bacteria</taxon>
        <taxon>Pseudomonadati</taxon>
        <taxon>Pseudomonadota</taxon>
        <taxon>Alphaproteobacteria</taxon>
        <taxon>Rhodospirillales</taxon>
        <taxon>Rhodospirillaceae</taxon>
        <taxon>Roseospira</taxon>
    </lineage>
</organism>
<dbReference type="EMBL" id="VWPJ01000003">
    <property type="protein sequence ID" value="KAA5606648.1"/>
    <property type="molecule type" value="Genomic_DNA"/>
</dbReference>
<evidence type="ECO:0000313" key="4">
    <source>
        <dbReference type="EMBL" id="KAA5606648.1"/>
    </source>
</evidence>
<keyword evidence="1" id="KW-0175">Coiled coil</keyword>
<dbReference type="Pfam" id="PF13174">
    <property type="entry name" value="TPR_6"/>
    <property type="match status" value="1"/>
</dbReference>
<dbReference type="PROSITE" id="PS50005">
    <property type="entry name" value="TPR"/>
    <property type="match status" value="1"/>
</dbReference>
<sequence precursor="true">MPSAVFRALAFRRAPLRVPRRRAARTAVLLAGVALMALPASHAAAQDNRALIADMQVRITQLEDMVRDLTGKLEEADYQRRQLEQRMERMEREIDVRVGALEGSGAGGAGLGGASSGAPSAAPSAAPGQPLAPDSGVLGYITPPAGSSGSGSGASSLDSAAARAVLPSGPPEAQYNHAFSLLRQGDYARAEQAFQAFIEVNGSHSLAGNAQYWLGETHYARGNYEAAAVAFAKGYKEYPNSSKTPDNLFKLGMSMSALGKKRESCAAFQKLRADYPSLGGTLQRQVDDQMARNGC</sequence>
<dbReference type="Gene3D" id="1.20.5.110">
    <property type="match status" value="1"/>
</dbReference>
<feature type="chain" id="PRO_5024517855" description="Cell division coordinator CpoB" evidence="1">
    <location>
        <begin position="46"/>
        <end position="295"/>
    </location>
</feature>
<feature type="signal peptide" evidence="1">
    <location>
        <begin position="1"/>
        <end position="45"/>
    </location>
</feature>
<dbReference type="AlphaFoldDB" id="A0A5M6IGD8"/>
<comment type="function">
    <text evidence="1">Mediates coordination of peptidoglycan synthesis and outer membrane constriction during cell division.</text>
</comment>
<feature type="region of interest" description="Disordered" evidence="3">
    <location>
        <begin position="108"/>
        <end position="156"/>
    </location>
</feature>
<evidence type="ECO:0000256" key="3">
    <source>
        <dbReference type="SAM" id="MobiDB-lite"/>
    </source>
</evidence>
<dbReference type="GO" id="GO:0043093">
    <property type="term" value="P:FtsZ-dependent cytokinesis"/>
    <property type="evidence" value="ECO:0007669"/>
    <property type="project" value="UniProtKB-UniRule"/>
</dbReference>
<feature type="compositionally biased region" description="Low complexity" evidence="3">
    <location>
        <begin position="116"/>
        <end position="133"/>
    </location>
</feature>
<dbReference type="OrthoDB" id="7185608at2"/>
<dbReference type="GO" id="GO:0030288">
    <property type="term" value="C:outer membrane-bounded periplasmic space"/>
    <property type="evidence" value="ECO:0007669"/>
    <property type="project" value="UniProtKB-UniRule"/>
</dbReference>
<keyword evidence="1" id="KW-0131">Cell cycle</keyword>
<comment type="caution">
    <text evidence="4">The sequence shown here is derived from an EMBL/GenBank/DDBJ whole genome shotgun (WGS) entry which is preliminary data.</text>
</comment>
<dbReference type="Gene3D" id="1.25.40.10">
    <property type="entry name" value="Tetratricopeptide repeat domain"/>
    <property type="match status" value="1"/>
</dbReference>
<dbReference type="InterPro" id="IPR014162">
    <property type="entry name" value="CpoB_C"/>
</dbReference>
<dbReference type="SMART" id="SM00028">
    <property type="entry name" value="TPR"/>
    <property type="match status" value="2"/>
</dbReference>
<dbReference type="NCBIfam" id="TIGR02795">
    <property type="entry name" value="tol_pal_ybgF"/>
    <property type="match status" value="1"/>
</dbReference>
<protein>
    <recommendedName>
        <fullName evidence="1">Cell division coordinator CpoB</fullName>
    </recommendedName>
</protein>
<gene>
    <name evidence="4" type="primary">ybgF</name>
    <name evidence="1" type="synonym">cpoB</name>
    <name evidence="4" type="ORF">F1188_04740</name>
</gene>
<comment type="subcellular location">
    <subcellularLocation>
        <location evidence="1">Periplasm</location>
    </subcellularLocation>
</comment>
<accession>A0A5M6IGD8</accession>
<dbReference type="Pfam" id="PF13432">
    <property type="entry name" value="TPR_16"/>
    <property type="match status" value="1"/>
</dbReference>
<feature type="coiled-coil region" evidence="1">
    <location>
        <begin position="52"/>
        <end position="100"/>
    </location>
</feature>
<dbReference type="InterPro" id="IPR034706">
    <property type="entry name" value="CpoB"/>
</dbReference>
<evidence type="ECO:0000313" key="5">
    <source>
        <dbReference type="Proteomes" id="UP000324065"/>
    </source>
</evidence>
<keyword evidence="1" id="KW-0574">Periplasm</keyword>
<name>A0A5M6IGD8_9PROT</name>
<dbReference type="RefSeq" id="WP_150061249.1">
    <property type="nucleotide sequence ID" value="NZ_JACHII010000005.1"/>
</dbReference>
<dbReference type="Proteomes" id="UP000324065">
    <property type="component" value="Unassembled WGS sequence"/>
</dbReference>
<dbReference type="InterPro" id="IPR011990">
    <property type="entry name" value="TPR-like_helical_dom_sf"/>
</dbReference>
<feature type="repeat" description="TPR" evidence="2">
    <location>
        <begin position="208"/>
        <end position="241"/>
    </location>
</feature>
<reference evidence="4 5" key="1">
    <citation type="submission" date="2019-09" db="EMBL/GenBank/DDBJ databases">
        <title>Genome sequence of Roseospira marina, one of the more divergent members of the non-sulfur purple photosynthetic bacterial family, the Rhodospirillaceae.</title>
        <authorList>
            <person name="Meyer T."/>
            <person name="Kyndt J."/>
        </authorList>
    </citation>
    <scope>NUCLEOTIDE SEQUENCE [LARGE SCALE GENOMIC DNA]</scope>
    <source>
        <strain evidence="4 5">DSM 15113</strain>
    </source>
</reference>
<dbReference type="SUPFAM" id="SSF48452">
    <property type="entry name" value="TPR-like"/>
    <property type="match status" value="1"/>
</dbReference>
<keyword evidence="5" id="KW-1185">Reference proteome</keyword>
<evidence type="ECO:0000256" key="2">
    <source>
        <dbReference type="PROSITE-ProRule" id="PRU00339"/>
    </source>
</evidence>
<evidence type="ECO:0000256" key="1">
    <source>
        <dbReference type="HAMAP-Rule" id="MF_02066"/>
    </source>
</evidence>
<dbReference type="HAMAP" id="MF_02066">
    <property type="entry name" value="CpoB"/>
    <property type="match status" value="1"/>
</dbReference>
<keyword evidence="2" id="KW-0802">TPR repeat</keyword>
<keyword evidence="1" id="KW-0732">Signal</keyword>